<dbReference type="PROSITE" id="PS00383">
    <property type="entry name" value="TYR_PHOSPHATASE_1"/>
    <property type="match status" value="1"/>
</dbReference>
<feature type="domain" description="Tyrosine specific protein phosphatases" evidence="23">
    <location>
        <begin position="125"/>
        <end position="178"/>
    </location>
</feature>
<evidence type="ECO:0000256" key="1">
    <source>
        <dbReference type="ARBA" id="ARBA00004487"/>
    </source>
</evidence>
<dbReference type="PANTHER" id="PTHR12305">
    <property type="entry name" value="PHOSPHATASE WITH HOMOLOGY TO TENSIN"/>
    <property type="match status" value="1"/>
</dbReference>
<dbReference type="GO" id="GO:0046856">
    <property type="term" value="P:phosphatidylinositol dephosphorylation"/>
    <property type="evidence" value="ECO:0007669"/>
    <property type="project" value="TreeGrafter"/>
</dbReference>
<keyword evidence="27" id="KW-1185">Reference proteome</keyword>
<feature type="region of interest" description="Disordered" evidence="22">
    <location>
        <begin position="399"/>
        <end position="435"/>
    </location>
</feature>
<dbReference type="EC" id="3.1.3.67" evidence="4"/>
<dbReference type="InterPro" id="IPR051281">
    <property type="entry name" value="Dual-spec_lipid-protein_phosph"/>
</dbReference>
<evidence type="ECO:0000259" key="23">
    <source>
        <dbReference type="PROSITE" id="PS50056"/>
    </source>
</evidence>
<dbReference type="EMBL" id="MTYJ01000005">
    <property type="protein sequence ID" value="OQV24784.1"/>
    <property type="molecule type" value="Genomic_DNA"/>
</dbReference>
<evidence type="ECO:0000259" key="24">
    <source>
        <dbReference type="PROSITE" id="PS51181"/>
    </source>
</evidence>
<dbReference type="Pfam" id="PF22784">
    <property type="entry name" value="PTP-SAK"/>
    <property type="match status" value="1"/>
</dbReference>
<dbReference type="EC" id="3.1.3.48" evidence="5"/>
<evidence type="ECO:0000256" key="14">
    <source>
        <dbReference type="ARBA" id="ARBA00034338"/>
    </source>
</evidence>
<dbReference type="GO" id="GO:0004725">
    <property type="term" value="F:protein tyrosine phosphatase activity"/>
    <property type="evidence" value="ECO:0007669"/>
    <property type="project" value="UniProtKB-EC"/>
</dbReference>
<dbReference type="SUPFAM" id="SSF49562">
    <property type="entry name" value="C2 domain (Calcium/lipid-binding domain, CaLB)"/>
    <property type="match status" value="1"/>
</dbReference>
<evidence type="ECO:0000256" key="22">
    <source>
        <dbReference type="SAM" id="MobiDB-lite"/>
    </source>
</evidence>
<dbReference type="SMART" id="SM01326">
    <property type="entry name" value="PTEN_C2"/>
    <property type="match status" value="1"/>
</dbReference>
<dbReference type="FunFam" id="3.90.190.10:FF:000029">
    <property type="entry name" value="Phosphatidylinositol 3,4,5-trisphosphate 3-phosphatase and dual-specificity protein phosphatase PTEN"/>
    <property type="match status" value="1"/>
</dbReference>
<dbReference type="GO" id="GO:0005829">
    <property type="term" value="C:cytosol"/>
    <property type="evidence" value="ECO:0007669"/>
    <property type="project" value="TreeGrafter"/>
</dbReference>
<dbReference type="GO" id="GO:0050793">
    <property type="term" value="P:regulation of developmental process"/>
    <property type="evidence" value="ECO:0007669"/>
    <property type="project" value="UniProtKB-ARBA"/>
</dbReference>
<feature type="compositionally biased region" description="Acidic residues" evidence="22">
    <location>
        <begin position="425"/>
        <end position="435"/>
    </location>
</feature>
<dbReference type="Gene3D" id="2.60.40.1110">
    <property type="match status" value="1"/>
</dbReference>
<comment type="catalytic activity">
    <reaction evidence="12">
        <text>1,2-dihexadecanoyl-sn-glycero-3-phospho-(1D-myo-inositol-3,4,5-trisphosphate) + H2O = 1,2-dihexadecanoyl-sn-glycero-3-phospho-(1D-myo-inositol-4,5-bisphosphate) + phosphate</text>
        <dbReference type="Rhea" id="RHEA:43560"/>
        <dbReference type="ChEBI" id="CHEBI:15377"/>
        <dbReference type="ChEBI" id="CHEBI:43474"/>
        <dbReference type="ChEBI" id="CHEBI:83420"/>
        <dbReference type="ChEBI" id="CHEBI:83423"/>
    </reaction>
    <physiologicalReaction direction="left-to-right" evidence="12">
        <dbReference type="Rhea" id="RHEA:43561"/>
    </physiologicalReaction>
</comment>
<evidence type="ECO:0000259" key="25">
    <source>
        <dbReference type="PROSITE" id="PS51182"/>
    </source>
</evidence>
<evidence type="ECO:0000256" key="15">
    <source>
        <dbReference type="ARBA" id="ARBA00043734"/>
    </source>
</evidence>
<comment type="catalytic activity">
    <reaction evidence="15">
        <text>1D-myo-inositol 1,3,4,5-tetrakisphosphate + H2O = 1D-myo-inositol 1,4,5-trisphosphate + phosphate</text>
        <dbReference type="Rhea" id="RHEA:77155"/>
        <dbReference type="ChEBI" id="CHEBI:15377"/>
        <dbReference type="ChEBI" id="CHEBI:43474"/>
        <dbReference type="ChEBI" id="CHEBI:57895"/>
        <dbReference type="ChEBI" id="CHEBI:203600"/>
    </reaction>
    <physiologicalReaction direction="left-to-right" evidence="15">
        <dbReference type="Rhea" id="RHEA:77156"/>
    </physiologicalReaction>
</comment>
<dbReference type="Proteomes" id="UP000192578">
    <property type="component" value="Unassembled WGS sequence"/>
</dbReference>
<evidence type="ECO:0000256" key="8">
    <source>
        <dbReference type="ARBA" id="ARBA00022801"/>
    </source>
</evidence>
<dbReference type="Gene3D" id="3.90.190.10">
    <property type="entry name" value="Protein tyrosine phosphatase superfamily"/>
    <property type="match status" value="1"/>
</dbReference>
<dbReference type="InterPro" id="IPR035892">
    <property type="entry name" value="C2_domain_sf"/>
</dbReference>
<dbReference type="GO" id="GO:0043491">
    <property type="term" value="P:phosphatidylinositol 3-kinase/protein kinase B signal transduction"/>
    <property type="evidence" value="ECO:0007669"/>
    <property type="project" value="TreeGrafter"/>
</dbReference>
<comment type="catalytic activity">
    <reaction evidence="20">
        <text>O-phospho-L-threonyl-[protein] + H2O = L-threonyl-[protein] + phosphate</text>
        <dbReference type="Rhea" id="RHEA:47004"/>
        <dbReference type="Rhea" id="RHEA-COMP:11060"/>
        <dbReference type="Rhea" id="RHEA-COMP:11605"/>
        <dbReference type="ChEBI" id="CHEBI:15377"/>
        <dbReference type="ChEBI" id="CHEBI:30013"/>
        <dbReference type="ChEBI" id="CHEBI:43474"/>
        <dbReference type="ChEBI" id="CHEBI:61977"/>
        <dbReference type="EC" id="3.1.3.16"/>
    </reaction>
    <physiologicalReaction direction="left-to-right" evidence="20">
        <dbReference type="Rhea" id="RHEA:47005"/>
    </physiologicalReaction>
</comment>
<comment type="catalytic activity">
    <reaction evidence="16">
        <text>a 1,2-diacyl-sn-glycero-3-phospho-(1D-myo-inositol-3,4,5-trisphosphate) + H2O = a 1,2-diacyl-sn-glycero-3-phospho-(1D-myo-inositol-4,5-bisphosphate) + phosphate</text>
        <dbReference type="Rhea" id="RHEA:25017"/>
        <dbReference type="ChEBI" id="CHEBI:15377"/>
        <dbReference type="ChEBI" id="CHEBI:43474"/>
        <dbReference type="ChEBI" id="CHEBI:57836"/>
        <dbReference type="ChEBI" id="CHEBI:58456"/>
        <dbReference type="EC" id="3.1.3.67"/>
    </reaction>
    <physiologicalReaction direction="left-to-right" evidence="16">
        <dbReference type="Rhea" id="RHEA:25018"/>
    </physiologicalReaction>
</comment>
<dbReference type="PROSITE" id="PS51181">
    <property type="entry name" value="PPASE_TENSIN"/>
    <property type="match status" value="1"/>
</dbReference>
<dbReference type="SMART" id="SM01301">
    <property type="entry name" value="PTPlike_phytase"/>
    <property type="match status" value="1"/>
</dbReference>
<evidence type="ECO:0000256" key="2">
    <source>
        <dbReference type="ARBA" id="ARBA00004496"/>
    </source>
</evidence>
<dbReference type="InterPro" id="IPR029023">
    <property type="entry name" value="Tensin_phosphatase"/>
</dbReference>
<dbReference type="PANTHER" id="PTHR12305:SF81">
    <property type="entry name" value="PHOSPHATIDYLINOSITOL 3,4,5-TRISPHOSPHATE 3-PHOSPHATASE AND DUAL-SPECIFICITY PROTEIN PHOSPHATASE PTEN"/>
    <property type="match status" value="1"/>
</dbReference>
<dbReference type="GO" id="GO:0005886">
    <property type="term" value="C:plasma membrane"/>
    <property type="evidence" value="ECO:0007669"/>
    <property type="project" value="TreeGrafter"/>
</dbReference>
<keyword evidence="9" id="KW-0904">Protein phosphatase</keyword>
<feature type="domain" description="Phosphatase tensin-type" evidence="24">
    <location>
        <begin position="17"/>
        <end position="188"/>
    </location>
</feature>
<keyword evidence="8" id="KW-0378">Hydrolase</keyword>
<comment type="similarity">
    <text evidence="3">Belongs to the PTEN phosphatase protein family.</text>
</comment>
<dbReference type="AlphaFoldDB" id="A0A1W0XBH4"/>
<organism evidence="26 27">
    <name type="scientific">Hypsibius exemplaris</name>
    <name type="common">Freshwater tardigrade</name>
    <dbReference type="NCBI Taxonomy" id="2072580"/>
    <lineage>
        <taxon>Eukaryota</taxon>
        <taxon>Metazoa</taxon>
        <taxon>Ecdysozoa</taxon>
        <taxon>Tardigrada</taxon>
        <taxon>Eutardigrada</taxon>
        <taxon>Parachela</taxon>
        <taxon>Hypsibioidea</taxon>
        <taxon>Hypsibiidae</taxon>
        <taxon>Hypsibius</taxon>
    </lineage>
</organism>
<dbReference type="GO" id="GO:0005634">
    <property type="term" value="C:nucleus"/>
    <property type="evidence" value="ECO:0007669"/>
    <property type="project" value="TreeGrafter"/>
</dbReference>
<dbReference type="EC" id="3.1.3.16" evidence="6"/>
<evidence type="ECO:0000256" key="6">
    <source>
        <dbReference type="ARBA" id="ARBA00013081"/>
    </source>
</evidence>
<dbReference type="InterPro" id="IPR014020">
    <property type="entry name" value="Tensin_C2-dom"/>
</dbReference>
<evidence type="ECO:0000256" key="21">
    <source>
        <dbReference type="ARBA" id="ARBA00051341"/>
    </source>
</evidence>
<protein>
    <recommendedName>
        <fullName evidence="14">Phosphatidylinositol 3,4,5-trisphosphate 3-phosphatase and dual-specificity protein phosphatase PTEN</fullName>
        <ecNumber evidence="6">3.1.3.16</ecNumber>
        <ecNumber evidence="5">3.1.3.48</ecNumber>
        <ecNumber evidence="4">3.1.3.67</ecNumber>
    </recommendedName>
    <alternativeName>
        <fullName evidence="18">Inositol polyphosphate 3-phosphatase</fullName>
    </alternativeName>
</protein>
<evidence type="ECO:0000256" key="12">
    <source>
        <dbReference type="ARBA" id="ARBA00034256"/>
    </source>
</evidence>
<evidence type="ECO:0000256" key="10">
    <source>
        <dbReference type="ARBA" id="ARBA00023098"/>
    </source>
</evidence>
<dbReference type="InterPro" id="IPR057023">
    <property type="entry name" value="PTP-SAK"/>
</dbReference>
<keyword evidence="11" id="KW-0966">Cell projection</keyword>
<keyword evidence="10" id="KW-0443">Lipid metabolism</keyword>
<proteinExistence type="inferred from homology"/>
<sequence length="435" mass="49847">MTAMTAKLRGLVSKNKRRYREDGFDLDLTYIYPNIIAMGFPSEKLEGVYRNPLDEVLRLLEEKHQDHYKIYNLCSERRYDPAKFHNRVGVYPIDDHHPPDLDLISAFCEDLDQWLGEDERNIGAIHCKAGKGRTGVMICAYLLHRGLKHSAQEALDYYGCRRTKNQRGVTIPSQRRYVHYYGHMLRNKLKYEPVGLQLLSIILTTLPTVNGGICFSVSQAKTKIWNSPVYEIRRNSYSDSAALTPQRYDLLPPLALSGDIKVQCFAVKHFFNNPKITSKKECLFHFCFNTFFVGKTIVLEDTTPDDVGPHGDPETPVNHFLSGMGFFSSSRSSVSSEKSHSSEDYSAPIHEDKDQHIVLTLRKDDIDPANKDKDKSCKIIPHDFVIQLVFRRLSGDDHHSFNHGSQYPEEDHESITQDQEGGLTTDDEEFEEEEP</sequence>
<dbReference type="GO" id="GO:0048870">
    <property type="term" value="P:cell motility"/>
    <property type="evidence" value="ECO:0007669"/>
    <property type="project" value="TreeGrafter"/>
</dbReference>
<evidence type="ECO:0000256" key="9">
    <source>
        <dbReference type="ARBA" id="ARBA00022912"/>
    </source>
</evidence>
<dbReference type="OrthoDB" id="16692at2759"/>
<dbReference type="InterPro" id="IPR000387">
    <property type="entry name" value="Tyr_Pase_dom"/>
</dbReference>
<evidence type="ECO:0000256" key="4">
    <source>
        <dbReference type="ARBA" id="ARBA00013015"/>
    </source>
</evidence>
<feature type="domain" description="C2 tensin-type" evidence="25">
    <location>
        <begin position="193"/>
        <end position="393"/>
    </location>
</feature>
<evidence type="ECO:0000256" key="7">
    <source>
        <dbReference type="ARBA" id="ARBA00022490"/>
    </source>
</evidence>
<gene>
    <name evidence="26" type="ORF">BV898_01374</name>
</gene>
<dbReference type="PROSITE" id="PS50056">
    <property type="entry name" value="TYR_PHOSPHATASE_2"/>
    <property type="match status" value="1"/>
</dbReference>
<comment type="catalytic activity">
    <reaction evidence="21">
        <text>O-phospho-L-tyrosyl-[protein] + H2O = L-tyrosyl-[protein] + phosphate</text>
        <dbReference type="Rhea" id="RHEA:10684"/>
        <dbReference type="Rhea" id="RHEA-COMP:10136"/>
        <dbReference type="Rhea" id="RHEA-COMP:20101"/>
        <dbReference type="ChEBI" id="CHEBI:15377"/>
        <dbReference type="ChEBI" id="CHEBI:43474"/>
        <dbReference type="ChEBI" id="CHEBI:46858"/>
        <dbReference type="ChEBI" id="CHEBI:61978"/>
        <dbReference type="EC" id="3.1.3.48"/>
    </reaction>
    <physiologicalReaction direction="left-to-right" evidence="21">
        <dbReference type="Rhea" id="RHEA:10685"/>
    </physiologicalReaction>
</comment>
<comment type="catalytic activity">
    <reaction evidence="17">
        <text>1D-myo-inositol 1,3,4,5,6-pentakisphosphate + H2O = 1D-myo-inositol 1,4,5,6-tetrakisphosphate + phosphate</text>
        <dbReference type="Rhea" id="RHEA:77143"/>
        <dbReference type="ChEBI" id="CHEBI:15377"/>
        <dbReference type="ChEBI" id="CHEBI:43474"/>
        <dbReference type="ChEBI" id="CHEBI:57627"/>
        <dbReference type="ChEBI" id="CHEBI:57733"/>
    </reaction>
    <physiologicalReaction direction="left-to-right" evidence="17">
        <dbReference type="Rhea" id="RHEA:77144"/>
    </physiologicalReaction>
</comment>
<evidence type="ECO:0000256" key="20">
    <source>
        <dbReference type="ARBA" id="ARBA00048832"/>
    </source>
</evidence>
<evidence type="ECO:0000256" key="11">
    <source>
        <dbReference type="ARBA" id="ARBA00023273"/>
    </source>
</evidence>
<dbReference type="GO" id="GO:0016314">
    <property type="term" value="F:phosphatidylinositol-3,4,5-trisphosphate 3-phosphatase activity"/>
    <property type="evidence" value="ECO:0007669"/>
    <property type="project" value="UniProtKB-EC"/>
</dbReference>
<evidence type="ECO:0000256" key="5">
    <source>
        <dbReference type="ARBA" id="ARBA00013064"/>
    </source>
</evidence>
<dbReference type="GO" id="GO:0008285">
    <property type="term" value="P:negative regulation of cell population proliferation"/>
    <property type="evidence" value="ECO:0007669"/>
    <property type="project" value="TreeGrafter"/>
</dbReference>
<dbReference type="Pfam" id="PF10409">
    <property type="entry name" value="PTEN_C2"/>
    <property type="match status" value="1"/>
</dbReference>
<evidence type="ECO:0000313" key="27">
    <source>
        <dbReference type="Proteomes" id="UP000192578"/>
    </source>
</evidence>
<evidence type="ECO:0000256" key="16">
    <source>
        <dbReference type="ARBA" id="ARBA00043760"/>
    </source>
</evidence>
<keyword evidence="7" id="KW-0963">Cytoplasm</keyword>
<evidence type="ECO:0000256" key="19">
    <source>
        <dbReference type="ARBA" id="ARBA00047986"/>
    </source>
</evidence>
<dbReference type="SMART" id="SM00404">
    <property type="entry name" value="PTPc_motif"/>
    <property type="match status" value="1"/>
</dbReference>
<accession>A0A1W0XBH4</accession>
<evidence type="ECO:0000256" key="17">
    <source>
        <dbReference type="ARBA" id="ARBA00043762"/>
    </source>
</evidence>
<dbReference type="GO" id="GO:0004722">
    <property type="term" value="F:protein serine/threonine phosphatase activity"/>
    <property type="evidence" value="ECO:0007669"/>
    <property type="project" value="UniProtKB-EC"/>
</dbReference>
<dbReference type="PROSITE" id="PS51182">
    <property type="entry name" value="C2_TENSIN"/>
    <property type="match status" value="1"/>
</dbReference>
<comment type="catalytic activity">
    <reaction evidence="19">
        <text>O-phospho-L-seryl-[protein] + H2O = L-seryl-[protein] + phosphate</text>
        <dbReference type="Rhea" id="RHEA:20629"/>
        <dbReference type="Rhea" id="RHEA-COMP:9863"/>
        <dbReference type="Rhea" id="RHEA-COMP:11604"/>
        <dbReference type="ChEBI" id="CHEBI:15377"/>
        <dbReference type="ChEBI" id="CHEBI:29999"/>
        <dbReference type="ChEBI" id="CHEBI:43474"/>
        <dbReference type="ChEBI" id="CHEBI:83421"/>
        <dbReference type="EC" id="3.1.3.16"/>
    </reaction>
    <physiologicalReaction direction="left-to-right" evidence="19">
        <dbReference type="Rhea" id="RHEA:20630"/>
    </physiologicalReaction>
</comment>
<dbReference type="InterPro" id="IPR029021">
    <property type="entry name" value="Prot-tyrosine_phosphatase-like"/>
</dbReference>
<dbReference type="InterPro" id="IPR003595">
    <property type="entry name" value="Tyr_Pase_cat"/>
</dbReference>
<comment type="catalytic activity">
    <reaction evidence="13">
        <text>1,2-dioctanoyl-sn-glycero-3-phospho-(1D-myo-inositol-3,4,5-trisphosphate) + H2O = 1,2-dioctanoyl-sn-glycero-3-phospho-(1D-myo-inositol-4,5-bisphosphate) + phosphate</text>
        <dbReference type="Rhea" id="RHEA:43552"/>
        <dbReference type="ChEBI" id="CHEBI:15377"/>
        <dbReference type="ChEBI" id="CHEBI:43474"/>
        <dbReference type="ChEBI" id="CHEBI:83416"/>
        <dbReference type="ChEBI" id="CHEBI:83419"/>
    </reaction>
    <physiologicalReaction direction="left-to-right" evidence="13">
        <dbReference type="Rhea" id="RHEA:43553"/>
    </physiologicalReaction>
</comment>
<dbReference type="GO" id="GO:0043005">
    <property type="term" value="C:neuron projection"/>
    <property type="evidence" value="ECO:0007669"/>
    <property type="project" value="UniProtKB-SubCell"/>
</dbReference>
<dbReference type="InterPro" id="IPR045101">
    <property type="entry name" value="PTP_PTEN"/>
</dbReference>
<reference evidence="27" key="1">
    <citation type="submission" date="2017-01" db="EMBL/GenBank/DDBJ databases">
        <title>Comparative genomics of anhydrobiosis in the tardigrade Hypsibius dujardini.</title>
        <authorList>
            <person name="Yoshida Y."/>
            <person name="Koutsovoulos G."/>
            <person name="Laetsch D."/>
            <person name="Stevens L."/>
            <person name="Kumar S."/>
            <person name="Horikawa D."/>
            <person name="Ishino K."/>
            <person name="Komine S."/>
            <person name="Tomita M."/>
            <person name="Blaxter M."/>
            <person name="Arakawa K."/>
        </authorList>
    </citation>
    <scope>NUCLEOTIDE SEQUENCE [LARGE SCALE GENOMIC DNA]</scope>
    <source>
        <strain evidence="27">Z151</strain>
    </source>
</reference>
<dbReference type="CDD" id="cd14509">
    <property type="entry name" value="PTP_PTEN"/>
    <property type="match status" value="1"/>
</dbReference>
<dbReference type="SUPFAM" id="SSF52799">
    <property type="entry name" value="(Phosphotyrosine protein) phosphatases II"/>
    <property type="match status" value="1"/>
</dbReference>
<name>A0A1W0XBH4_HYPEX</name>
<evidence type="ECO:0000256" key="13">
    <source>
        <dbReference type="ARBA" id="ARBA00034268"/>
    </source>
</evidence>
<comment type="subcellular location">
    <subcellularLocation>
        <location evidence="1">Cell projection</location>
        <location evidence="1">Neuron projection</location>
    </subcellularLocation>
    <subcellularLocation>
        <location evidence="2">Cytoplasm</location>
    </subcellularLocation>
</comment>
<evidence type="ECO:0000256" key="18">
    <source>
        <dbReference type="ARBA" id="ARBA00044309"/>
    </source>
</evidence>
<comment type="caution">
    <text evidence="26">The sequence shown here is derived from an EMBL/GenBank/DDBJ whole genome shotgun (WGS) entry which is preliminary data.</text>
</comment>
<dbReference type="GO" id="GO:0051896">
    <property type="term" value="P:regulation of phosphatidylinositol 3-kinase/protein kinase B signal transduction"/>
    <property type="evidence" value="ECO:0007669"/>
    <property type="project" value="TreeGrafter"/>
</dbReference>
<evidence type="ECO:0000313" key="26">
    <source>
        <dbReference type="EMBL" id="OQV24784.1"/>
    </source>
</evidence>
<dbReference type="InterPro" id="IPR016130">
    <property type="entry name" value="Tyr_Pase_AS"/>
</dbReference>
<evidence type="ECO:0000256" key="3">
    <source>
        <dbReference type="ARBA" id="ARBA00007881"/>
    </source>
</evidence>